<dbReference type="AlphaFoldDB" id="A0A2T7PA46"/>
<accession>A0A2T7PA46</accession>
<keyword evidence="3" id="KW-1185">Reference proteome</keyword>
<evidence type="ECO:0000256" key="1">
    <source>
        <dbReference type="SAM" id="SignalP"/>
    </source>
</evidence>
<evidence type="ECO:0000313" key="2">
    <source>
        <dbReference type="EMBL" id="PVD30295.1"/>
    </source>
</evidence>
<feature type="signal peptide" evidence="1">
    <location>
        <begin position="1"/>
        <end position="23"/>
    </location>
</feature>
<dbReference type="Proteomes" id="UP000245119">
    <property type="component" value="Linkage Group LG5"/>
</dbReference>
<proteinExistence type="predicted"/>
<comment type="caution">
    <text evidence="2">The sequence shown here is derived from an EMBL/GenBank/DDBJ whole genome shotgun (WGS) entry which is preliminary data.</text>
</comment>
<protein>
    <submittedName>
        <fullName evidence="2">Uncharacterized protein</fullName>
    </submittedName>
</protein>
<keyword evidence="1" id="KW-0732">Signal</keyword>
<reference evidence="2 3" key="1">
    <citation type="submission" date="2018-04" db="EMBL/GenBank/DDBJ databases">
        <title>The genome of golden apple snail Pomacea canaliculata provides insight into stress tolerance and invasive adaptation.</title>
        <authorList>
            <person name="Liu C."/>
            <person name="Liu B."/>
            <person name="Ren Y."/>
            <person name="Zhang Y."/>
            <person name="Wang H."/>
            <person name="Li S."/>
            <person name="Jiang F."/>
            <person name="Yin L."/>
            <person name="Zhang G."/>
            <person name="Qian W."/>
            <person name="Fan W."/>
        </authorList>
    </citation>
    <scope>NUCLEOTIDE SEQUENCE [LARGE SCALE GENOMIC DNA]</scope>
    <source>
        <strain evidence="2">SZHN2017</strain>
        <tissue evidence="2">Muscle</tissue>
    </source>
</reference>
<sequence length="281" mass="29984">MVLPTTVSLLIMLTLQGTCLTVAAPSSPSPTTYKPINPPPFDPFTNSDSGIIIVVMPNSETPVPGFYSELSTTTPGAPTDTSSAIVPTTAAPPATSTLQPPASETQPVPFLNESVLAPAPTRPPRPAAPVNQFQPLWQNPFLFTSFAGNDNFKESFRSLWGANVLSKSLGGGILGNTFAYSTFDLPDYYWLLRSRLMGLGPPSNQFDAEQTSCCSPVKSVTSRQSRLHWRIFSPCDLSSSSAAAGIMLQMQSLDPASCLRQEFYSDHDTLGCAGSGKTTLV</sequence>
<feature type="chain" id="PRO_5015495175" evidence="1">
    <location>
        <begin position="24"/>
        <end position="281"/>
    </location>
</feature>
<gene>
    <name evidence="2" type="ORF">C0Q70_09559</name>
</gene>
<evidence type="ECO:0000313" key="3">
    <source>
        <dbReference type="Proteomes" id="UP000245119"/>
    </source>
</evidence>
<dbReference type="EMBL" id="PZQS01000005">
    <property type="protein sequence ID" value="PVD30295.1"/>
    <property type="molecule type" value="Genomic_DNA"/>
</dbReference>
<organism evidence="2 3">
    <name type="scientific">Pomacea canaliculata</name>
    <name type="common">Golden apple snail</name>
    <dbReference type="NCBI Taxonomy" id="400727"/>
    <lineage>
        <taxon>Eukaryota</taxon>
        <taxon>Metazoa</taxon>
        <taxon>Spiralia</taxon>
        <taxon>Lophotrochozoa</taxon>
        <taxon>Mollusca</taxon>
        <taxon>Gastropoda</taxon>
        <taxon>Caenogastropoda</taxon>
        <taxon>Architaenioglossa</taxon>
        <taxon>Ampullarioidea</taxon>
        <taxon>Ampullariidae</taxon>
        <taxon>Pomacea</taxon>
    </lineage>
</organism>
<name>A0A2T7PA46_POMCA</name>